<name>A0A4R2F0M6_9GAMM</name>
<evidence type="ECO:0000259" key="2">
    <source>
        <dbReference type="Pfam" id="PF02371"/>
    </source>
</evidence>
<organism evidence="3 4">
    <name type="scientific">Shewanella fodinae</name>
    <dbReference type="NCBI Taxonomy" id="552357"/>
    <lineage>
        <taxon>Bacteria</taxon>
        <taxon>Pseudomonadati</taxon>
        <taxon>Pseudomonadota</taxon>
        <taxon>Gammaproteobacteria</taxon>
        <taxon>Alteromonadales</taxon>
        <taxon>Shewanellaceae</taxon>
        <taxon>Shewanella</taxon>
    </lineage>
</organism>
<sequence>MSIMRIGLDLAKNVFEIYGIDTLEKPVLKKTIKRTELLTFFCQLEPCEVGMESCGGAHYWARELEKFGHKIKMMAPQFVAPYRKGSKNDQNDAQAICEAAGRPNMRFIPVKNEQQQAVLALHRVRSLLVGERTAQVNQIRGLLLEFGVAMPQGRDKVRAQLPWLLEDAENGLPLLLRELLFSQYQRLCELDKQILESDRKIDTIAKQDEKALRLMKLEGIGPITATAMIASVGDIREFQNGRQFAAWLGLVPRQWSSGGKNRLGRITKRGDVYLRTLLVHGARAVIRFAENKEDRKSLWIKDVKARRGFNKAAVALAAKHARIVWSMLINNTEYRVA</sequence>
<keyword evidence="4" id="KW-1185">Reference proteome</keyword>
<proteinExistence type="predicted"/>
<reference evidence="3 4" key="1">
    <citation type="submission" date="2019-03" db="EMBL/GenBank/DDBJ databases">
        <title>Freshwater and sediment microbial communities from various areas in North America, analyzing microbe dynamics in response to fracking.</title>
        <authorList>
            <person name="Lamendella R."/>
        </authorList>
    </citation>
    <scope>NUCLEOTIDE SEQUENCE [LARGE SCALE GENOMIC DNA]</scope>
    <source>
        <strain evidence="3 4">74A</strain>
    </source>
</reference>
<evidence type="ECO:0000313" key="3">
    <source>
        <dbReference type="EMBL" id="TCN76370.1"/>
    </source>
</evidence>
<dbReference type="GO" id="GO:0003677">
    <property type="term" value="F:DNA binding"/>
    <property type="evidence" value="ECO:0007669"/>
    <property type="project" value="InterPro"/>
</dbReference>
<dbReference type="RefSeq" id="WP_133040655.1">
    <property type="nucleotide sequence ID" value="NZ_SLWF01000055.1"/>
</dbReference>
<dbReference type="EMBL" id="SLWF01000055">
    <property type="protein sequence ID" value="TCN76370.1"/>
    <property type="molecule type" value="Genomic_DNA"/>
</dbReference>
<dbReference type="NCBIfam" id="NF033542">
    <property type="entry name" value="transpos_IS110"/>
    <property type="match status" value="1"/>
</dbReference>
<dbReference type="PANTHER" id="PTHR33055:SF3">
    <property type="entry name" value="PUTATIVE TRANSPOSASE FOR IS117-RELATED"/>
    <property type="match status" value="1"/>
</dbReference>
<dbReference type="InterPro" id="IPR003346">
    <property type="entry name" value="Transposase_20"/>
</dbReference>
<dbReference type="PANTHER" id="PTHR33055">
    <property type="entry name" value="TRANSPOSASE FOR INSERTION SEQUENCE ELEMENT IS1111A"/>
    <property type="match status" value="1"/>
</dbReference>
<gene>
    <name evidence="3" type="ORF">EDC91_1553</name>
</gene>
<dbReference type="OrthoDB" id="5289737at2"/>
<dbReference type="InterPro" id="IPR002525">
    <property type="entry name" value="Transp_IS110-like_N"/>
</dbReference>
<feature type="domain" description="Transposase IS110-like N-terminal" evidence="1">
    <location>
        <begin position="6"/>
        <end position="145"/>
    </location>
</feature>
<evidence type="ECO:0000259" key="1">
    <source>
        <dbReference type="Pfam" id="PF01548"/>
    </source>
</evidence>
<comment type="caution">
    <text evidence="3">The sequence shown here is derived from an EMBL/GenBank/DDBJ whole genome shotgun (WGS) entry which is preliminary data.</text>
</comment>
<dbReference type="AlphaFoldDB" id="A0A4R2F0M6"/>
<dbReference type="GO" id="GO:0004803">
    <property type="term" value="F:transposase activity"/>
    <property type="evidence" value="ECO:0007669"/>
    <property type="project" value="InterPro"/>
</dbReference>
<accession>A0A4R2F0M6</accession>
<evidence type="ECO:0000313" key="4">
    <source>
        <dbReference type="Proteomes" id="UP000294832"/>
    </source>
</evidence>
<protein>
    <submittedName>
        <fullName evidence="3">Transposase</fullName>
    </submittedName>
</protein>
<dbReference type="Proteomes" id="UP000294832">
    <property type="component" value="Unassembled WGS sequence"/>
</dbReference>
<dbReference type="Pfam" id="PF02371">
    <property type="entry name" value="Transposase_20"/>
    <property type="match status" value="1"/>
</dbReference>
<dbReference type="GO" id="GO:0006313">
    <property type="term" value="P:DNA transposition"/>
    <property type="evidence" value="ECO:0007669"/>
    <property type="project" value="InterPro"/>
</dbReference>
<dbReference type="Pfam" id="PF01548">
    <property type="entry name" value="DEDD_Tnp_IS110"/>
    <property type="match status" value="1"/>
</dbReference>
<dbReference type="InterPro" id="IPR047650">
    <property type="entry name" value="Transpos_IS110"/>
</dbReference>
<feature type="domain" description="Transposase IS116/IS110/IS902 C-terminal" evidence="2">
    <location>
        <begin position="213"/>
        <end position="290"/>
    </location>
</feature>